<feature type="non-terminal residue" evidence="1">
    <location>
        <position position="1"/>
    </location>
</feature>
<dbReference type="AlphaFoldDB" id="A0A8J2K942"/>
<keyword evidence="2" id="KW-1185">Reference proteome</keyword>
<dbReference type="EMBL" id="CAJVCH010279535">
    <property type="protein sequence ID" value="CAG7734955.1"/>
    <property type="molecule type" value="Genomic_DNA"/>
</dbReference>
<organism evidence="1 2">
    <name type="scientific">Allacma fusca</name>
    <dbReference type="NCBI Taxonomy" id="39272"/>
    <lineage>
        <taxon>Eukaryota</taxon>
        <taxon>Metazoa</taxon>
        <taxon>Ecdysozoa</taxon>
        <taxon>Arthropoda</taxon>
        <taxon>Hexapoda</taxon>
        <taxon>Collembola</taxon>
        <taxon>Symphypleona</taxon>
        <taxon>Sminthuridae</taxon>
        <taxon>Allacma</taxon>
    </lineage>
</organism>
<name>A0A8J2K942_9HEXA</name>
<gene>
    <name evidence="1" type="ORF">AFUS01_LOCUS23314</name>
</gene>
<accession>A0A8J2K942</accession>
<proteinExistence type="predicted"/>
<comment type="caution">
    <text evidence="1">The sequence shown here is derived from an EMBL/GenBank/DDBJ whole genome shotgun (WGS) entry which is preliminary data.</text>
</comment>
<evidence type="ECO:0000313" key="1">
    <source>
        <dbReference type="EMBL" id="CAG7734955.1"/>
    </source>
</evidence>
<reference evidence="1" key="1">
    <citation type="submission" date="2021-06" db="EMBL/GenBank/DDBJ databases">
        <authorList>
            <person name="Hodson N. C."/>
            <person name="Mongue J. A."/>
            <person name="Jaron S. K."/>
        </authorList>
    </citation>
    <scope>NUCLEOTIDE SEQUENCE</scope>
</reference>
<evidence type="ECO:0000313" key="2">
    <source>
        <dbReference type="Proteomes" id="UP000708208"/>
    </source>
</evidence>
<dbReference type="Proteomes" id="UP000708208">
    <property type="component" value="Unassembled WGS sequence"/>
</dbReference>
<protein>
    <submittedName>
        <fullName evidence="1">Uncharacterized protein</fullName>
    </submittedName>
</protein>
<sequence>VQQLEPLIPSQTNSENFDIGGGASFDLSYAGANQHHHAPLLSEILVAVNKLALDQKNFQKLIVRHLVNLSSDVSEVIRIVSQNTTLVQLEELEIPGIIIPLNTVVEFHLLGQWLALQENKADFVKYLKGIGGGDIDVCEAHFEAHYWGRSC</sequence>